<name>A0A4R3YRZ2_9GAMM</name>
<dbReference type="RefSeq" id="WP_132141998.1">
    <property type="nucleotide sequence ID" value="NZ_SMCS01000002.1"/>
</dbReference>
<comment type="caution">
    <text evidence="3">The sequence shown here is derived from an EMBL/GenBank/DDBJ whole genome shotgun (WGS) entry which is preliminary data.</text>
</comment>
<organism evidence="3 4">
    <name type="scientific">Luteibacter rhizovicinus</name>
    <dbReference type="NCBI Taxonomy" id="242606"/>
    <lineage>
        <taxon>Bacteria</taxon>
        <taxon>Pseudomonadati</taxon>
        <taxon>Pseudomonadota</taxon>
        <taxon>Gammaproteobacteria</taxon>
        <taxon>Lysobacterales</taxon>
        <taxon>Rhodanobacteraceae</taxon>
        <taxon>Luteibacter</taxon>
    </lineage>
</organism>
<keyword evidence="1" id="KW-0472">Membrane</keyword>
<evidence type="ECO:0000313" key="4">
    <source>
        <dbReference type="Proteomes" id="UP000295645"/>
    </source>
</evidence>
<evidence type="ECO:0000313" key="3">
    <source>
        <dbReference type="EMBL" id="TCV95755.1"/>
    </source>
</evidence>
<feature type="domain" description="DUF7024" evidence="2">
    <location>
        <begin position="518"/>
        <end position="648"/>
    </location>
</feature>
<protein>
    <recommendedName>
        <fullName evidence="2">DUF7024 domain-containing protein</fullName>
    </recommendedName>
</protein>
<feature type="transmembrane region" description="Helical" evidence="1">
    <location>
        <begin position="152"/>
        <end position="173"/>
    </location>
</feature>
<sequence length="652" mass="69381">MGNGGGNIGPHLVRGGRSLTVSATLALGACIFAWAFPYGYSASPDLAHHYGLIRWLMEHWGVSEGAASILGEMSIYPRYAHILAAVLGTAAHSPFLGMQLVATASLVVCWIALASMSQLLPGRASWMFVCTFVVLIALNRETISLDLVGHEIVVNYFFSQLAGQACFLAIVAFCARAETNKGSGIVLPFVVIALAVLMAGIHLVPAIEGLGYGLVLLSAHALSDKRTWLLRSAVLVGAVGVGVAAMYLHPAFAASRSISENNGFLPLSAVTTLPRLMLLAATTGLASLALIWISLPWHRFHLPRVAAVARHIGSAGAAIAFLCMLQAVAAAMHLGSEYAVRKYAFGLSTILLMEIALLVTVFCSKRFAQDSTRAPFAWSQPAMVLAALWIFSFSDSRPDVDAPSFLALENAATVAKETGAVNGEHPAYARGLVLGDMSNVANYLVSQAIFGAPRDGNVFAPLYDREFPAPETVGAIFSSTNDPSFWSDEGCVRTRLDGGFVVSNGQCIRARFSDACRETFIFSFKGFLSTSMMTGFSNAEEGGRWTEGNRSTITCRKAEGNPDWTQLKLDVQPFSPNGHVQAVEISINGVSAGKYSLTDAATLTVPLPEAARNDHHALTVSLSLPNALSPKEAGLSSDGRKLGLMLKRATLQ</sequence>
<accession>A0A4R3YRZ2</accession>
<feature type="transmembrane region" description="Helical" evidence="1">
    <location>
        <begin position="185"/>
        <end position="207"/>
    </location>
</feature>
<reference evidence="3 4" key="1">
    <citation type="submission" date="2019-03" db="EMBL/GenBank/DDBJ databases">
        <title>Above-ground endophytic microbial communities from plants in different locations in the United States.</title>
        <authorList>
            <person name="Frank C."/>
        </authorList>
    </citation>
    <scope>NUCLEOTIDE SEQUENCE [LARGE SCALE GENOMIC DNA]</scope>
    <source>
        <strain evidence="3 4">LP_13_YM</strain>
    </source>
</reference>
<dbReference type="Proteomes" id="UP000295645">
    <property type="component" value="Unassembled WGS sequence"/>
</dbReference>
<feature type="transmembrane region" description="Helical" evidence="1">
    <location>
        <begin position="343"/>
        <end position="364"/>
    </location>
</feature>
<keyword evidence="1" id="KW-0812">Transmembrane</keyword>
<dbReference type="OrthoDB" id="1814621at2"/>
<feature type="transmembrane region" description="Helical" evidence="1">
    <location>
        <begin position="119"/>
        <end position="140"/>
    </location>
</feature>
<feature type="transmembrane region" description="Helical" evidence="1">
    <location>
        <begin position="228"/>
        <end position="248"/>
    </location>
</feature>
<dbReference type="InterPro" id="IPR054288">
    <property type="entry name" value="DUF7024"/>
</dbReference>
<dbReference type="Pfam" id="PF22895">
    <property type="entry name" value="DUF7024"/>
    <property type="match status" value="1"/>
</dbReference>
<gene>
    <name evidence="3" type="ORF">EC912_10299</name>
</gene>
<evidence type="ECO:0000259" key="2">
    <source>
        <dbReference type="Pfam" id="PF22895"/>
    </source>
</evidence>
<dbReference type="EMBL" id="SMCS01000002">
    <property type="protein sequence ID" value="TCV95755.1"/>
    <property type="molecule type" value="Genomic_DNA"/>
</dbReference>
<feature type="transmembrane region" description="Helical" evidence="1">
    <location>
        <begin position="276"/>
        <end position="295"/>
    </location>
</feature>
<keyword evidence="4" id="KW-1185">Reference proteome</keyword>
<proteinExistence type="predicted"/>
<feature type="transmembrane region" description="Helical" evidence="1">
    <location>
        <begin position="82"/>
        <end position="113"/>
    </location>
</feature>
<feature type="transmembrane region" description="Helical" evidence="1">
    <location>
        <begin position="307"/>
        <end position="331"/>
    </location>
</feature>
<keyword evidence="1" id="KW-1133">Transmembrane helix</keyword>
<evidence type="ECO:0000256" key="1">
    <source>
        <dbReference type="SAM" id="Phobius"/>
    </source>
</evidence>
<feature type="transmembrane region" description="Helical" evidence="1">
    <location>
        <begin position="21"/>
        <end position="40"/>
    </location>
</feature>
<dbReference type="AlphaFoldDB" id="A0A4R3YRZ2"/>